<evidence type="ECO:0000259" key="2">
    <source>
        <dbReference type="Pfam" id="PF03703"/>
    </source>
</evidence>
<gene>
    <name evidence="3" type="ORF">ACFODW_05465</name>
</gene>
<dbReference type="RefSeq" id="WP_390304053.1">
    <property type="nucleotide sequence ID" value="NZ_JBHRRZ010000010.1"/>
</dbReference>
<evidence type="ECO:0000313" key="4">
    <source>
        <dbReference type="Proteomes" id="UP001595387"/>
    </source>
</evidence>
<feature type="transmembrane region" description="Helical" evidence="1">
    <location>
        <begin position="39"/>
        <end position="65"/>
    </location>
</feature>
<keyword evidence="4" id="KW-1185">Reference proteome</keyword>
<dbReference type="Proteomes" id="UP001595387">
    <property type="component" value="Unassembled WGS sequence"/>
</dbReference>
<feature type="transmembrane region" description="Helical" evidence="1">
    <location>
        <begin position="351"/>
        <end position="368"/>
    </location>
</feature>
<keyword evidence="1" id="KW-1133">Transmembrane helix</keyword>
<dbReference type="PANTHER" id="PTHR34473:SF2">
    <property type="entry name" value="UPF0699 TRANSMEMBRANE PROTEIN YDBT"/>
    <property type="match status" value="1"/>
</dbReference>
<dbReference type="EMBL" id="JBHRRZ010000010">
    <property type="protein sequence ID" value="MFC2947787.1"/>
    <property type="molecule type" value="Genomic_DNA"/>
</dbReference>
<proteinExistence type="predicted"/>
<feature type="transmembrane region" description="Helical" evidence="1">
    <location>
        <begin position="214"/>
        <end position="242"/>
    </location>
</feature>
<organism evidence="3 4">
    <name type="scientific">Virgibacillus sediminis</name>
    <dbReference type="NCBI Taxonomy" id="202260"/>
    <lineage>
        <taxon>Bacteria</taxon>
        <taxon>Bacillati</taxon>
        <taxon>Bacillota</taxon>
        <taxon>Bacilli</taxon>
        <taxon>Bacillales</taxon>
        <taxon>Bacillaceae</taxon>
        <taxon>Virgibacillus</taxon>
    </lineage>
</organism>
<feature type="domain" description="YdbS-like PH" evidence="2">
    <location>
        <begin position="62"/>
        <end position="141"/>
    </location>
</feature>
<reference evidence="4" key="1">
    <citation type="journal article" date="2019" name="Int. J. Syst. Evol. Microbiol.">
        <title>The Global Catalogue of Microorganisms (GCM) 10K type strain sequencing project: providing services to taxonomists for standard genome sequencing and annotation.</title>
        <authorList>
            <consortium name="The Broad Institute Genomics Platform"/>
            <consortium name="The Broad Institute Genome Sequencing Center for Infectious Disease"/>
            <person name="Wu L."/>
            <person name="Ma J."/>
        </authorList>
    </citation>
    <scope>NUCLEOTIDE SEQUENCE [LARGE SCALE GENOMIC DNA]</scope>
    <source>
        <strain evidence="4">KCTC 13193</strain>
    </source>
</reference>
<sequence length="483" mass="54841">MMSEPRRLHPVGILFNFIRVLKEAIFPIVFGFVTFRDDLFTYFAVAGTAILVIMAAVSIVSWYRFTYRVEEGELRIEYGVFIRKKRFISINRIQSIDLTSGILHRIFRLTKVQIETAGGGMDAEASLKAVKLREAEQLREELKSSRDERMDEGSGVVEDEPSYPTYQITFKRLFLAGTTSGSAGVVLAVFAFFFSQIQQFIPERVYDSTADWVIGLSIVLMVGLGILVLLLLWILGIAGTMIKYGNFTIVKKDEELFITRGLLEKKQITIPLKRIQAVGFAESLVRQPFGYAAVFAEVAGGSMDKGEDFSTILFPMMKRAEVEPFLEDILPDYAAEPKKLRPLPKRARKYYLSRAALPFLLVGAVFWYMFPPILWAVVILAIGALCLGYLQYRDSGFAVSEKRMSIRYRIFGRVTVRMFHKRIQAFEKRQHKLQQVQRLATQKVSIIGKLGAGKHYQIKQMDESEADRLADWYSANGHPAGGK</sequence>
<comment type="caution">
    <text evidence="3">The sequence shown here is derived from an EMBL/GenBank/DDBJ whole genome shotgun (WGS) entry which is preliminary data.</text>
</comment>
<protein>
    <submittedName>
        <fullName evidence="3">PH domain-containing protein</fullName>
    </submittedName>
</protein>
<dbReference type="InterPro" id="IPR005182">
    <property type="entry name" value="YdbS-like_PH"/>
</dbReference>
<evidence type="ECO:0000256" key="1">
    <source>
        <dbReference type="SAM" id="Phobius"/>
    </source>
</evidence>
<feature type="domain" description="YdbS-like PH" evidence="2">
    <location>
        <begin position="246"/>
        <end position="325"/>
    </location>
</feature>
<dbReference type="InterPro" id="IPR014529">
    <property type="entry name" value="UCP026631"/>
</dbReference>
<dbReference type="Pfam" id="PF03703">
    <property type="entry name" value="bPH_2"/>
    <property type="match status" value="3"/>
</dbReference>
<keyword evidence="1" id="KW-0812">Transmembrane</keyword>
<feature type="transmembrane region" description="Helical" evidence="1">
    <location>
        <begin position="374"/>
        <end position="392"/>
    </location>
</feature>
<feature type="domain" description="YdbS-like PH" evidence="2">
    <location>
        <begin position="392"/>
        <end position="473"/>
    </location>
</feature>
<name>A0ABV7A3Y5_9BACI</name>
<dbReference type="PIRSF" id="PIRSF026631">
    <property type="entry name" value="UCP026631"/>
    <property type="match status" value="1"/>
</dbReference>
<evidence type="ECO:0000313" key="3">
    <source>
        <dbReference type="EMBL" id="MFC2947787.1"/>
    </source>
</evidence>
<feature type="transmembrane region" description="Helical" evidence="1">
    <location>
        <begin position="173"/>
        <end position="194"/>
    </location>
</feature>
<feature type="transmembrane region" description="Helical" evidence="1">
    <location>
        <begin position="12"/>
        <end position="33"/>
    </location>
</feature>
<dbReference type="PANTHER" id="PTHR34473">
    <property type="entry name" value="UPF0699 TRANSMEMBRANE PROTEIN YDBS"/>
    <property type="match status" value="1"/>
</dbReference>
<accession>A0ABV7A3Y5</accession>
<keyword evidence="1" id="KW-0472">Membrane</keyword>